<gene>
    <name evidence="1" type="ORF">SSOP1_1614</name>
</gene>
<protein>
    <submittedName>
        <fullName evidence="1">Uncharacterized protein</fullName>
    </submittedName>
</protein>
<organism evidence="1 2">
    <name type="scientific">Saccharolobus solfataricus</name>
    <name type="common">Sulfolobus solfataricus</name>
    <dbReference type="NCBI Taxonomy" id="2287"/>
    <lineage>
        <taxon>Archaea</taxon>
        <taxon>Thermoproteota</taxon>
        <taxon>Thermoprotei</taxon>
        <taxon>Sulfolobales</taxon>
        <taxon>Sulfolobaceae</taxon>
        <taxon>Saccharolobus</taxon>
    </lineage>
</organism>
<name>A0A157T2Q0_SACSO</name>
<dbReference type="PATRIC" id="fig|2287.9.peg.1685"/>
<evidence type="ECO:0000313" key="2">
    <source>
        <dbReference type="Proteomes" id="UP000076770"/>
    </source>
</evidence>
<accession>A0A157T2Q0</accession>
<evidence type="ECO:0000313" key="1">
    <source>
        <dbReference type="EMBL" id="SAI85168.1"/>
    </source>
</evidence>
<proteinExistence type="predicted"/>
<reference evidence="2" key="1">
    <citation type="submission" date="2016-04" db="EMBL/GenBank/DDBJ databases">
        <authorList>
            <person name="Shah S.A."/>
            <person name="Garrett R.A."/>
        </authorList>
    </citation>
    <scope>NUCLEOTIDE SEQUENCE [LARGE SCALE GENOMIC DNA]</scope>
    <source>
        <strain evidence="2">ATCC 35091 / DSM 1616 / JCM 8930 / NBRC 15331 / P1</strain>
    </source>
</reference>
<dbReference type="AlphaFoldDB" id="A0A157T2Q0"/>
<sequence length="1039" mass="121123">MTLYYNMREILKVSEIRRLIRRNKALIGGLPFSGKTTMIKKACEGYCEENGIQFIELPKKFVSIEELNQWKEKVKGVEKAIIEGRSYVIELLLGKVSIADTPSLQSLNLDLTGKVVSMKSLDAIKKIYNSGIRDDKAVSKILMYSTVAVPNYYTVIPKLVNEGIELYNQGKLDKTLEFVLGLKRLYYSFPKGDVSGEDSVIFALQQVVPRDIDFKTAWDELSETWKELVYYRLDSVLKLLPGSAERMINQKEIKPMGDKVNISDIDPFFVGLAEEGVSILLSGENLCIVGPIRSGKSTLANYVYSMANLGNIEVVDYNNYDLLGLKQKLSSESKRFIAVLTEDIYISLPLTCKVINLNTYINDFIKYQYLKENKYIRVGTYEIPRYYYSLYKLKYNMSDDQIIDEYKSDMTKYIINTIFGNNKELIDNYLPLLVLGKRYLPFPPRVSEIILKYFNRQIDETFVKWFSAFDFMGYKIEENKEIKAKENEVLRKVRDELIKEVKEKKLEDDLLKVFFHNLMAFKVAIANLNGFIATAQGRYSPIVEKLLYKPDIVDKLDLDLDRRLPEVCNSLKKIEDEFDKKKDKITIAGFLLLPEKLKEEKLTSYRLSIDYYASIYRILSSKGADIECLRRAFRVLKLFETYFSDIFTYSKFENKIYSTALTTRDEELIRDYLKITFMHFVRYSIAYINKEHLERIAEISDYAKLGVKPILIPYEILAEDLPIEKIGDPVDIYASLITFLYIEKLYSEIQKIDLFSRSYQYIEILYEKFTKSQRSISDKILSTIFDVAFSMWWDRRDLILKYINDLVGFCGIKAGISTFYSYGKKSDFEKALEYVNMIINSRYAIISKEGKNTEEITKMLFDIYKVRLASALLASRYEYKTVLQDIMELQSKANIINDRSIRENIRLAYLISKLLLYKEVEETIPMSRKLILYKAALALMGGEKEKEEFFKEVESRRIGRRPITDIERVLPRLLTKEYLIPVLKAYFYLKGKGIEMTELDDYLENETIGIPMLVTNKIFDKIYAKENRNKFIASLILFI</sequence>
<dbReference type="EMBL" id="LT549890">
    <property type="protein sequence ID" value="SAI85168.1"/>
    <property type="molecule type" value="Genomic_DNA"/>
</dbReference>
<dbReference type="Proteomes" id="UP000076770">
    <property type="component" value="Chromosome i"/>
</dbReference>